<dbReference type="SMART" id="SM00389">
    <property type="entry name" value="HOX"/>
    <property type="match status" value="1"/>
</dbReference>
<evidence type="ECO:0000256" key="5">
    <source>
        <dbReference type="ARBA" id="ARBA00023155"/>
    </source>
</evidence>
<dbReference type="InterPro" id="IPR008422">
    <property type="entry name" value="KN_HD"/>
</dbReference>
<dbReference type="GO" id="GO:0006355">
    <property type="term" value="P:regulation of DNA-templated transcription"/>
    <property type="evidence" value="ECO:0007669"/>
    <property type="project" value="InterPro"/>
</dbReference>
<keyword evidence="6" id="KW-0804">Transcription</keyword>
<dbReference type="InterPro" id="IPR009057">
    <property type="entry name" value="Homeodomain-like_sf"/>
</dbReference>
<comment type="subcellular location">
    <subcellularLocation>
        <location evidence="1 8">Nucleus</location>
    </subcellularLocation>
</comment>
<feature type="compositionally biased region" description="Basic and acidic residues" evidence="9">
    <location>
        <begin position="576"/>
        <end position="599"/>
    </location>
</feature>
<feature type="DNA-binding region" description="Homeobox" evidence="8">
    <location>
        <begin position="499"/>
        <end position="561"/>
    </location>
</feature>
<keyword evidence="3" id="KW-0805">Transcription regulation</keyword>
<name>A0A822ZH51_NELNU</name>
<dbReference type="SUPFAM" id="SSF46689">
    <property type="entry name" value="Homeodomain-like"/>
    <property type="match status" value="1"/>
</dbReference>
<dbReference type="Proteomes" id="UP000607653">
    <property type="component" value="Unassembled WGS sequence"/>
</dbReference>
<sequence length="599" mass="66649">MMNHSSLVSHFTMENNIPNTSLEINDKNPMVIDAIPSHMFSGLVSHPNSLVLNSRSQIMTGYPVPTNDVGDDLHMTNDEVVIYTSSSISRNIPFGGPGIRDSSVVSSQSIDNSEFQRQLVEGASLTAASLATLLATNGGVHEDLNGVMISSSSAFSLEDLRTFASNGCCDTSNSSLSASVNCGYNGGNDFVPYIDPKKDASMTGQLDGKWDSTKLLGPQEISAKASVRMVCQPHSFMGNLDPHVWTSSNKSNISVNNLYGYFMHGNELSLSLAMCQPSIISVPTITDQCSEISSSGIIRQSLHNGLGVGFGLENAYGKRKELSLGFGSCMPIHFSQIVSGSKYRHVAQQILSEIATYSLKNVDCMSYSTVGIGTEPKIPLSSEREVQTKVSDETEAKKAQLLALLQVVDNRYNQCLDEIHTVISAFHAATELDPQIHARFVLRTISFLYSNLRERIANQILATREHINSGCIGEEKSFESSFLQKQCALQQLRRKDHQSWRPQRGLPERSVSVLRAWMFQNFLHPYPKDAEKHLLAIRSGLTRSQVSNWFINARVRLWKPMIEEMYSEMNYRKGHRTEDGKDNDRRSQMRIDNQRMRMN</sequence>
<keyword evidence="7 8" id="KW-0539">Nucleus</keyword>
<dbReference type="GO" id="GO:0005634">
    <property type="term" value="C:nucleus"/>
    <property type="evidence" value="ECO:0007669"/>
    <property type="project" value="UniProtKB-SubCell"/>
</dbReference>
<proteinExistence type="inferred from homology"/>
<evidence type="ECO:0000256" key="6">
    <source>
        <dbReference type="ARBA" id="ARBA00023163"/>
    </source>
</evidence>
<evidence type="ECO:0000256" key="4">
    <source>
        <dbReference type="ARBA" id="ARBA00023125"/>
    </source>
</evidence>
<evidence type="ECO:0000256" key="2">
    <source>
        <dbReference type="ARBA" id="ARBA00006454"/>
    </source>
</evidence>
<evidence type="ECO:0000313" key="12">
    <source>
        <dbReference type="Proteomes" id="UP000607653"/>
    </source>
</evidence>
<comment type="caution">
    <text evidence="11">The sequence shown here is derived from an EMBL/GenBank/DDBJ whole genome shotgun (WGS) entry which is preliminary data.</text>
</comment>
<reference evidence="11 12" key="1">
    <citation type="journal article" date="2020" name="Mol. Biol. Evol.">
        <title>Distinct Expression and Methylation Patterns for Genes with Different Fates following a Single Whole-Genome Duplication in Flowering Plants.</title>
        <authorList>
            <person name="Shi T."/>
            <person name="Rahmani R.S."/>
            <person name="Gugger P.F."/>
            <person name="Wang M."/>
            <person name="Li H."/>
            <person name="Zhang Y."/>
            <person name="Li Z."/>
            <person name="Wang Q."/>
            <person name="Van de Peer Y."/>
            <person name="Marchal K."/>
            <person name="Chen J."/>
        </authorList>
    </citation>
    <scope>NUCLEOTIDE SEQUENCE [LARGE SCALE GENOMIC DNA]</scope>
    <source>
        <tissue evidence="11">Leaf</tissue>
    </source>
</reference>
<dbReference type="PROSITE" id="PS50071">
    <property type="entry name" value="HOMEOBOX_2"/>
    <property type="match status" value="1"/>
</dbReference>
<evidence type="ECO:0000256" key="9">
    <source>
        <dbReference type="SAM" id="MobiDB-lite"/>
    </source>
</evidence>
<evidence type="ECO:0000256" key="1">
    <source>
        <dbReference type="ARBA" id="ARBA00004123"/>
    </source>
</evidence>
<dbReference type="InterPro" id="IPR001356">
    <property type="entry name" value="HD"/>
</dbReference>
<evidence type="ECO:0000256" key="8">
    <source>
        <dbReference type="PROSITE-ProRule" id="PRU00108"/>
    </source>
</evidence>
<dbReference type="GO" id="GO:0003677">
    <property type="term" value="F:DNA binding"/>
    <property type="evidence" value="ECO:0007669"/>
    <property type="project" value="UniProtKB-UniRule"/>
</dbReference>
<dbReference type="InterPro" id="IPR050224">
    <property type="entry name" value="TALE_homeobox"/>
</dbReference>
<dbReference type="AlphaFoldDB" id="A0A822ZH51"/>
<keyword evidence="12" id="KW-1185">Reference proteome</keyword>
<gene>
    <name evidence="11" type="ORF">HUJ06_002692</name>
</gene>
<dbReference type="CDD" id="cd00086">
    <property type="entry name" value="homeodomain"/>
    <property type="match status" value="1"/>
</dbReference>
<dbReference type="EMBL" id="DUZY01000007">
    <property type="protein sequence ID" value="DAD44462.1"/>
    <property type="molecule type" value="Genomic_DNA"/>
</dbReference>
<evidence type="ECO:0000256" key="7">
    <source>
        <dbReference type="ARBA" id="ARBA00023242"/>
    </source>
</evidence>
<protein>
    <recommendedName>
        <fullName evidence="10">Homeobox domain-containing protein</fullName>
    </recommendedName>
</protein>
<dbReference type="Pfam" id="PF05920">
    <property type="entry name" value="Homeobox_KN"/>
    <property type="match status" value="1"/>
</dbReference>
<keyword evidence="4 8" id="KW-0238">DNA-binding</keyword>
<feature type="region of interest" description="Disordered" evidence="9">
    <location>
        <begin position="573"/>
        <end position="599"/>
    </location>
</feature>
<accession>A0A822ZH51</accession>
<dbReference type="Gene3D" id="1.10.10.60">
    <property type="entry name" value="Homeodomain-like"/>
    <property type="match status" value="1"/>
</dbReference>
<organism evidence="11 12">
    <name type="scientific">Nelumbo nucifera</name>
    <name type="common">Sacred lotus</name>
    <dbReference type="NCBI Taxonomy" id="4432"/>
    <lineage>
        <taxon>Eukaryota</taxon>
        <taxon>Viridiplantae</taxon>
        <taxon>Streptophyta</taxon>
        <taxon>Embryophyta</taxon>
        <taxon>Tracheophyta</taxon>
        <taxon>Spermatophyta</taxon>
        <taxon>Magnoliopsida</taxon>
        <taxon>Proteales</taxon>
        <taxon>Nelumbonaceae</taxon>
        <taxon>Nelumbo</taxon>
    </lineage>
</organism>
<evidence type="ECO:0000313" key="11">
    <source>
        <dbReference type="EMBL" id="DAD44462.1"/>
    </source>
</evidence>
<evidence type="ECO:0000259" key="10">
    <source>
        <dbReference type="PROSITE" id="PS50071"/>
    </source>
</evidence>
<dbReference type="Pfam" id="PF07526">
    <property type="entry name" value="POX"/>
    <property type="match status" value="1"/>
</dbReference>
<evidence type="ECO:0000256" key="3">
    <source>
        <dbReference type="ARBA" id="ARBA00023015"/>
    </source>
</evidence>
<comment type="similarity">
    <text evidence="2">Belongs to the TALE/BELL homeobox family.</text>
</comment>
<keyword evidence="5 8" id="KW-0371">Homeobox</keyword>
<dbReference type="SMART" id="SM00574">
    <property type="entry name" value="POX"/>
    <property type="match status" value="1"/>
</dbReference>
<dbReference type="InterPro" id="IPR006563">
    <property type="entry name" value="POX_dom"/>
</dbReference>
<feature type="domain" description="Homeobox" evidence="10">
    <location>
        <begin position="497"/>
        <end position="560"/>
    </location>
</feature>
<dbReference type="PANTHER" id="PTHR11850">
    <property type="entry name" value="HOMEOBOX PROTEIN TRANSCRIPTION FACTORS"/>
    <property type="match status" value="1"/>
</dbReference>